<name>A0A553ZUL4_9BACI</name>
<reference evidence="4 5" key="1">
    <citation type="submission" date="2019-07" db="EMBL/GenBank/DDBJ databases">
        <authorList>
            <person name="Park Y.J."/>
            <person name="Jeong S.E."/>
            <person name="Jung H.S."/>
        </authorList>
    </citation>
    <scope>NUCLEOTIDE SEQUENCE [LARGE SCALE GENOMIC DNA]</scope>
    <source>
        <strain evidence="5">P16(2019)</strain>
    </source>
</reference>
<evidence type="ECO:0000256" key="2">
    <source>
        <dbReference type="RuleBase" id="RU003616"/>
    </source>
</evidence>
<evidence type="ECO:0000313" key="5">
    <source>
        <dbReference type="Proteomes" id="UP000318521"/>
    </source>
</evidence>
<keyword evidence="5" id="KW-1185">Reference proteome</keyword>
<proteinExistence type="inferred from homology"/>
<comment type="caution">
    <text evidence="4">The sequence shown here is derived from an EMBL/GenBank/DDBJ whole genome shotgun (WGS) entry which is preliminary data.</text>
</comment>
<dbReference type="Pfam" id="PF00011">
    <property type="entry name" value="HSP20"/>
    <property type="match status" value="1"/>
</dbReference>
<dbReference type="EMBL" id="VLXZ01000014">
    <property type="protein sequence ID" value="TSB45149.1"/>
    <property type="molecule type" value="Genomic_DNA"/>
</dbReference>
<comment type="similarity">
    <text evidence="1 2">Belongs to the small heat shock protein (HSP20) family.</text>
</comment>
<dbReference type="SUPFAM" id="SSF49764">
    <property type="entry name" value="HSP20-like chaperones"/>
    <property type="match status" value="1"/>
</dbReference>
<dbReference type="Gene3D" id="2.60.40.790">
    <property type="match status" value="1"/>
</dbReference>
<evidence type="ECO:0000259" key="3">
    <source>
        <dbReference type="PROSITE" id="PS01031"/>
    </source>
</evidence>
<dbReference type="OrthoDB" id="1806521at2"/>
<gene>
    <name evidence="4" type="ORF">FN960_17890</name>
</gene>
<evidence type="ECO:0000256" key="1">
    <source>
        <dbReference type="PROSITE-ProRule" id="PRU00285"/>
    </source>
</evidence>
<protein>
    <submittedName>
        <fullName evidence="4">Hsp20/alpha crystallin family protein</fullName>
    </submittedName>
</protein>
<evidence type="ECO:0000313" key="4">
    <source>
        <dbReference type="EMBL" id="TSB45149.1"/>
    </source>
</evidence>
<dbReference type="Proteomes" id="UP000318521">
    <property type="component" value="Unassembled WGS sequence"/>
</dbReference>
<organism evidence="4 5">
    <name type="scientific">Alkalicoccobacillus porphyridii</name>
    <dbReference type="NCBI Taxonomy" id="2597270"/>
    <lineage>
        <taxon>Bacteria</taxon>
        <taxon>Bacillati</taxon>
        <taxon>Bacillota</taxon>
        <taxon>Bacilli</taxon>
        <taxon>Bacillales</taxon>
        <taxon>Bacillaceae</taxon>
        <taxon>Alkalicoccobacillus</taxon>
    </lineage>
</organism>
<dbReference type="PROSITE" id="PS01031">
    <property type="entry name" value="SHSP"/>
    <property type="match status" value="1"/>
</dbReference>
<feature type="domain" description="SHSP" evidence="3">
    <location>
        <begin position="71"/>
        <end position="166"/>
    </location>
</feature>
<dbReference type="AlphaFoldDB" id="A0A553ZUL4"/>
<accession>A0A553ZUL4</accession>
<sequence length="166" mass="19256">MEIAYFSSRFRQHLSCGMYISIVMKSESDWGDKIVSDHKSDEGKSSLGYHDVMRSIDDFFHQTYRRFQPPPLFSQSSIPVRTTDEGDAFIIQAELPGIDKQLIRLESLPHALVIRVLTEVSSENRIEKERYISVPFVYNESDIKASYQNGLLHITIQRKRQQISIE</sequence>
<dbReference type="InterPro" id="IPR002068">
    <property type="entry name" value="A-crystallin/Hsp20_dom"/>
</dbReference>
<dbReference type="InterPro" id="IPR008978">
    <property type="entry name" value="HSP20-like_chaperone"/>
</dbReference>